<dbReference type="PIRSF" id="PIRSF002181">
    <property type="entry name" value="Ribosomal_L13"/>
    <property type="match status" value="1"/>
</dbReference>
<evidence type="ECO:0000313" key="9">
    <source>
        <dbReference type="Proteomes" id="UP000298324"/>
    </source>
</evidence>
<gene>
    <name evidence="5 7 8" type="primary">rplM</name>
    <name evidence="8" type="ORF">Psch_01803</name>
</gene>
<evidence type="ECO:0000256" key="5">
    <source>
        <dbReference type="HAMAP-Rule" id="MF_01366"/>
    </source>
</evidence>
<dbReference type="InterPro" id="IPR005823">
    <property type="entry name" value="Ribosomal_uL13_bac-type"/>
</dbReference>
<dbReference type="SUPFAM" id="SSF52161">
    <property type="entry name" value="Ribosomal protein L13"/>
    <property type="match status" value="1"/>
</dbReference>
<evidence type="ECO:0000256" key="7">
    <source>
        <dbReference type="RuleBase" id="RU003878"/>
    </source>
</evidence>
<dbReference type="GO" id="GO:0003729">
    <property type="term" value="F:mRNA binding"/>
    <property type="evidence" value="ECO:0007669"/>
    <property type="project" value="UniProtKB-ARBA"/>
</dbReference>
<comment type="function">
    <text evidence="5 7">This protein is one of the early assembly proteins of the 50S ribosomal subunit, although it is not seen to bind rRNA by itself. It is important during the early stages of 50S assembly.</text>
</comment>
<dbReference type="AlphaFoldDB" id="A0A4Y7RGW2"/>
<comment type="caution">
    <text evidence="8">The sequence shown here is derived from an EMBL/GenBank/DDBJ whole genome shotgun (WGS) entry which is preliminary data.</text>
</comment>
<keyword evidence="2 5" id="KW-0689">Ribosomal protein</keyword>
<dbReference type="InterPro" id="IPR005822">
    <property type="entry name" value="Ribosomal_uL13"/>
</dbReference>
<dbReference type="Proteomes" id="UP000298324">
    <property type="component" value="Unassembled WGS sequence"/>
</dbReference>
<evidence type="ECO:0000256" key="1">
    <source>
        <dbReference type="ARBA" id="ARBA00006227"/>
    </source>
</evidence>
<dbReference type="PANTHER" id="PTHR11545">
    <property type="entry name" value="RIBOSOMAL PROTEIN L13"/>
    <property type="match status" value="1"/>
</dbReference>
<dbReference type="GO" id="GO:0022625">
    <property type="term" value="C:cytosolic large ribosomal subunit"/>
    <property type="evidence" value="ECO:0007669"/>
    <property type="project" value="TreeGrafter"/>
</dbReference>
<dbReference type="RefSeq" id="WP_134219729.1">
    <property type="nucleotide sequence ID" value="NZ_QFGA01000001.1"/>
</dbReference>
<comment type="similarity">
    <text evidence="1 5 6">Belongs to the universal ribosomal protein uL13 family.</text>
</comment>
<dbReference type="GO" id="GO:0017148">
    <property type="term" value="P:negative regulation of translation"/>
    <property type="evidence" value="ECO:0007669"/>
    <property type="project" value="TreeGrafter"/>
</dbReference>
<keyword evidence="9" id="KW-1185">Reference proteome</keyword>
<evidence type="ECO:0000256" key="2">
    <source>
        <dbReference type="ARBA" id="ARBA00022980"/>
    </source>
</evidence>
<proteinExistence type="inferred from homology"/>
<dbReference type="GO" id="GO:0003735">
    <property type="term" value="F:structural constituent of ribosome"/>
    <property type="evidence" value="ECO:0007669"/>
    <property type="project" value="InterPro"/>
</dbReference>
<dbReference type="HAMAP" id="MF_01366">
    <property type="entry name" value="Ribosomal_uL13"/>
    <property type="match status" value="1"/>
</dbReference>
<dbReference type="EMBL" id="QFGA01000001">
    <property type="protein sequence ID" value="TEB08248.1"/>
    <property type="molecule type" value="Genomic_DNA"/>
</dbReference>
<dbReference type="PANTHER" id="PTHR11545:SF2">
    <property type="entry name" value="LARGE RIBOSOMAL SUBUNIT PROTEIN UL13M"/>
    <property type="match status" value="1"/>
</dbReference>
<evidence type="ECO:0000256" key="3">
    <source>
        <dbReference type="ARBA" id="ARBA00023274"/>
    </source>
</evidence>
<dbReference type="InterPro" id="IPR036899">
    <property type="entry name" value="Ribosomal_uL13_sf"/>
</dbReference>
<name>A0A4Y7RGW2_9FIRM</name>
<keyword evidence="3 5" id="KW-0687">Ribonucleoprotein</keyword>
<comment type="subunit">
    <text evidence="5">Part of the 50S ribosomal subunit.</text>
</comment>
<evidence type="ECO:0000256" key="6">
    <source>
        <dbReference type="RuleBase" id="RU003877"/>
    </source>
</evidence>
<sequence>MKTFMAKAEDIKMNRKWFVLDAEGKVLGKLAVEAAKILRGKHRPNFTPHVDTGDHVIVINASKIRLTGKKLQDKKYIRHSGYPGGLKTVDYGTLLKTRPELAVEKAIVGMLPHNKLGADMARKLKVYKDAEHPHQAQKPEAWQWQTIGKEE</sequence>
<dbReference type="FunFam" id="3.90.1180.10:FF:000001">
    <property type="entry name" value="50S ribosomal protein L13"/>
    <property type="match status" value="1"/>
</dbReference>
<accession>A0A4Y7RGW2</accession>
<dbReference type="NCBIfam" id="TIGR01066">
    <property type="entry name" value="rplM_bact"/>
    <property type="match status" value="1"/>
</dbReference>
<dbReference type="PROSITE" id="PS00783">
    <property type="entry name" value="RIBOSOMAL_L13"/>
    <property type="match status" value="1"/>
</dbReference>
<reference evidence="8 9" key="1">
    <citation type="journal article" date="2018" name="Environ. Microbiol.">
        <title>Novel energy conservation strategies and behaviour of Pelotomaculum schinkii driving syntrophic propionate catabolism.</title>
        <authorList>
            <person name="Hidalgo-Ahumada C.A.P."/>
            <person name="Nobu M.K."/>
            <person name="Narihiro T."/>
            <person name="Tamaki H."/>
            <person name="Liu W.T."/>
            <person name="Kamagata Y."/>
            <person name="Stams A.J.M."/>
            <person name="Imachi H."/>
            <person name="Sousa D.Z."/>
        </authorList>
    </citation>
    <scope>NUCLEOTIDE SEQUENCE [LARGE SCALE GENOMIC DNA]</scope>
    <source>
        <strain evidence="8 9">HH</strain>
    </source>
</reference>
<evidence type="ECO:0000313" key="8">
    <source>
        <dbReference type="EMBL" id="TEB08248.1"/>
    </source>
</evidence>
<protein>
    <recommendedName>
        <fullName evidence="4 5">Large ribosomal subunit protein uL13</fullName>
    </recommendedName>
</protein>
<dbReference type="GO" id="GO:0006412">
    <property type="term" value="P:translation"/>
    <property type="evidence" value="ECO:0007669"/>
    <property type="project" value="UniProtKB-UniRule"/>
</dbReference>
<evidence type="ECO:0000256" key="4">
    <source>
        <dbReference type="ARBA" id="ARBA00035201"/>
    </source>
</evidence>
<organism evidence="8 9">
    <name type="scientific">Pelotomaculum schinkii</name>
    <dbReference type="NCBI Taxonomy" id="78350"/>
    <lineage>
        <taxon>Bacteria</taxon>
        <taxon>Bacillati</taxon>
        <taxon>Bacillota</taxon>
        <taxon>Clostridia</taxon>
        <taxon>Eubacteriales</taxon>
        <taxon>Desulfotomaculaceae</taxon>
        <taxon>Pelotomaculum</taxon>
    </lineage>
</organism>
<dbReference type="Gene3D" id="3.90.1180.10">
    <property type="entry name" value="Ribosomal protein L13"/>
    <property type="match status" value="1"/>
</dbReference>
<dbReference type="InterPro" id="IPR023563">
    <property type="entry name" value="Ribosomal_uL13_CS"/>
</dbReference>
<dbReference type="CDD" id="cd00392">
    <property type="entry name" value="Ribosomal_L13"/>
    <property type="match status" value="1"/>
</dbReference>
<dbReference type="Pfam" id="PF00572">
    <property type="entry name" value="Ribosomal_L13"/>
    <property type="match status" value="1"/>
</dbReference>